<keyword evidence="7" id="KW-0645">Protease</keyword>
<reference evidence="7 8" key="1">
    <citation type="submission" date="2021-04" db="EMBL/GenBank/DDBJ databases">
        <authorList>
            <person name="Seiffert S.N."/>
        </authorList>
    </citation>
    <scope>NUCLEOTIDE SEQUENCE [LARGE SCALE GENOMIC DNA]</scope>
    <source>
        <strain evidence="7 8">1</strain>
    </source>
</reference>
<keyword evidence="8" id="KW-1185">Reference proteome</keyword>
<comment type="similarity">
    <text evidence="1">Belongs to the peptidase M24B family.</text>
</comment>
<evidence type="ECO:0000256" key="1">
    <source>
        <dbReference type="ARBA" id="ARBA00008766"/>
    </source>
</evidence>
<dbReference type="InterPro" id="IPR050422">
    <property type="entry name" value="X-Pro_aminopeptidase_P"/>
</dbReference>
<dbReference type="PANTHER" id="PTHR43763">
    <property type="entry name" value="XAA-PRO AMINOPEPTIDASE 1"/>
    <property type="match status" value="1"/>
</dbReference>
<evidence type="ECO:0000259" key="6">
    <source>
        <dbReference type="Pfam" id="PF16188"/>
    </source>
</evidence>
<evidence type="ECO:0000313" key="7">
    <source>
        <dbReference type="EMBL" id="MBU4682919.1"/>
    </source>
</evidence>
<dbReference type="Pfam" id="PF00557">
    <property type="entry name" value="Peptidase_M24"/>
    <property type="match status" value="1"/>
</dbReference>
<dbReference type="InterPro" id="IPR000587">
    <property type="entry name" value="Creatinase_N"/>
</dbReference>
<dbReference type="Pfam" id="PF16188">
    <property type="entry name" value="Peptidase_M24_C"/>
    <property type="match status" value="1"/>
</dbReference>
<keyword evidence="2" id="KW-0479">Metal-binding</keyword>
<dbReference type="InterPro" id="IPR032416">
    <property type="entry name" value="Peptidase_M24_C"/>
</dbReference>
<reference evidence="8" key="2">
    <citation type="submission" date="2023-07" db="EMBL/GenBank/DDBJ databases">
        <title>Cedecea davisae an AmpC producer and its therapeutic implications.</title>
        <authorList>
            <person name="Notter J."/>
        </authorList>
    </citation>
    <scope>NUCLEOTIDE SEQUENCE [LARGE SCALE GENOMIC DNA]</scope>
    <source>
        <strain evidence="8">1</strain>
    </source>
</reference>
<dbReference type="PANTHER" id="PTHR43763:SF6">
    <property type="entry name" value="XAA-PRO AMINOPEPTIDASE 1"/>
    <property type="match status" value="1"/>
</dbReference>
<evidence type="ECO:0000256" key="2">
    <source>
        <dbReference type="ARBA" id="ARBA00022723"/>
    </source>
</evidence>
<accession>A0ABS6DJE1</accession>
<evidence type="ECO:0000313" key="8">
    <source>
        <dbReference type="Proteomes" id="UP000686327"/>
    </source>
</evidence>
<feature type="domain" description="Peptidase M24" evidence="4">
    <location>
        <begin position="335"/>
        <end position="521"/>
    </location>
</feature>
<name>A0ABS6DJE1_9ENTR</name>
<dbReference type="GO" id="GO:0004177">
    <property type="term" value="F:aminopeptidase activity"/>
    <property type="evidence" value="ECO:0007669"/>
    <property type="project" value="UniProtKB-KW"/>
</dbReference>
<sequence>MQHTSTLGALRALLRERDLDGIIVPRADAHQSEDCAPHDNKLAFISGFTGSAGLALILADRALLFVDGRYQVQARHQVNLQEFDIHHLHDEPLHLWLRDNLPAGKRIAFEPLLMVNSQYENLRTSGCDLVAVDDDPLDAIWPERPAAPRGAISAMPEELSGESSASKRSRVAQALNKTGVDYLALTLPDNIAWLLNVRGSDIAMNPVPHSFALVSASGGIEWFVDPAKLHGLDNAALTGITHQPMEAFIGRCQQVAAGKRILIDADYAPVAVRFAVEQGGGEVIWAADPITLIKSNKNETELAGYRSSHVDDGVAWVNFLAWLTREVPLREAAGNPVTELEAQEKQLGFRQQSANFTEQSFSTISAAGSNAAMCHYHSSPETNFALTGDQFYLNDSGGQYFNGTTDATRTLSFGELDANRRLHYTAVLKGFLALISLQFPQGTQGHQLDAFSRAPLWALGLDYDHGTGHGVGHRLMIHENPHRMAKKVNPWPMLPGNIITIEPGYYLADHYGIRIENQVEVVASQPGFCKFASLTLIPIDLAAVDFDLLSTQEIAWLDDYHRQVRETLSPRVGEETRRWLASATEPANVQRRR</sequence>
<dbReference type="EMBL" id="JAGRYU010000025">
    <property type="protein sequence ID" value="MBU4682919.1"/>
    <property type="molecule type" value="Genomic_DNA"/>
</dbReference>
<feature type="domain" description="Creatinase N-terminal" evidence="5">
    <location>
        <begin position="9"/>
        <end position="130"/>
    </location>
</feature>
<keyword evidence="3" id="KW-0378">Hydrolase</keyword>
<comment type="caution">
    <text evidence="7">The sequence shown here is derived from an EMBL/GenBank/DDBJ whole genome shotgun (WGS) entry which is preliminary data.</text>
</comment>
<dbReference type="Pfam" id="PF16189">
    <property type="entry name" value="Creatinase_N_2"/>
    <property type="match status" value="1"/>
</dbReference>
<evidence type="ECO:0000256" key="3">
    <source>
        <dbReference type="ARBA" id="ARBA00022801"/>
    </source>
</evidence>
<evidence type="ECO:0000259" key="5">
    <source>
        <dbReference type="Pfam" id="PF01321"/>
    </source>
</evidence>
<dbReference type="Proteomes" id="UP000686327">
    <property type="component" value="Unassembled WGS sequence"/>
</dbReference>
<organism evidence="7 8">
    <name type="scientific">Cedecea davisae</name>
    <dbReference type="NCBI Taxonomy" id="158484"/>
    <lineage>
        <taxon>Bacteria</taxon>
        <taxon>Pseudomonadati</taxon>
        <taxon>Pseudomonadota</taxon>
        <taxon>Gammaproteobacteria</taxon>
        <taxon>Enterobacterales</taxon>
        <taxon>Enterobacteriaceae</taxon>
        <taxon>Cedecea</taxon>
    </lineage>
</organism>
<dbReference type="InterPro" id="IPR033740">
    <property type="entry name" value="Pept_M24B"/>
</dbReference>
<dbReference type="Pfam" id="PF01321">
    <property type="entry name" value="Creatinase_N"/>
    <property type="match status" value="1"/>
</dbReference>
<dbReference type="InterPro" id="IPR000994">
    <property type="entry name" value="Pept_M24"/>
</dbReference>
<dbReference type="CDD" id="cd01085">
    <property type="entry name" value="APP"/>
    <property type="match status" value="1"/>
</dbReference>
<gene>
    <name evidence="7" type="ORF">KC222_12945</name>
</gene>
<protein>
    <submittedName>
        <fullName evidence="7">Aminopeptidase P family protein</fullName>
    </submittedName>
</protein>
<dbReference type="RefSeq" id="WP_216376042.1">
    <property type="nucleotide sequence ID" value="NZ_JAGRYT010000028.1"/>
</dbReference>
<keyword evidence="7" id="KW-0031">Aminopeptidase</keyword>
<proteinExistence type="inferred from homology"/>
<evidence type="ECO:0000259" key="4">
    <source>
        <dbReference type="Pfam" id="PF00557"/>
    </source>
</evidence>
<feature type="domain" description="Peptidase M24 C-terminal" evidence="6">
    <location>
        <begin position="527"/>
        <end position="586"/>
    </location>
</feature>